<dbReference type="SUPFAM" id="SSF53448">
    <property type="entry name" value="Nucleotide-diphospho-sugar transferases"/>
    <property type="match status" value="1"/>
</dbReference>
<comment type="caution">
    <text evidence="3">The sequence shown here is derived from an EMBL/GenBank/DDBJ whole genome shotgun (WGS) entry which is preliminary data.</text>
</comment>
<dbReference type="Pfam" id="PF00535">
    <property type="entry name" value="Glycos_transf_2"/>
    <property type="match status" value="1"/>
</dbReference>
<evidence type="ECO:0000313" key="3">
    <source>
        <dbReference type="EMBL" id="KKR00177.1"/>
    </source>
</evidence>
<dbReference type="InterPro" id="IPR001296">
    <property type="entry name" value="Glyco_trans_1"/>
</dbReference>
<evidence type="ECO:0000259" key="1">
    <source>
        <dbReference type="Pfam" id="PF00534"/>
    </source>
</evidence>
<dbReference type="InterPro" id="IPR001173">
    <property type="entry name" value="Glyco_trans_2-like"/>
</dbReference>
<evidence type="ECO:0000313" key="4">
    <source>
        <dbReference type="Proteomes" id="UP000033881"/>
    </source>
</evidence>
<protein>
    <submittedName>
        <fullName evidence="3">Glycosyltransferase, group 2 family protein</fullName>
    </submittedName>
</protein>
<dbReference type="Gene3D" id="3.40.50.2000">
    <property type="entry name" value="Glycogen Phosphorylase B"/>
    <property type="match status" value="1"/>
</dbReference>
<proteinExistence type="predicted"/>
<keyword evidence="3" id="KW-0808">Transferase</keyword>
<feature type="domain" description="Glycosyl transferase family 1" evidence="1">
    <location>
        <begin position="604"/>
        <end position="749"/>
    </location>
</feature>
<dbReference type="Pfam" id="PF00534">
    <property type="entry name" value="Glycos_transf_1"/>
    <property type="match status" value="1"/>
</dbReference>
<gene>
    <name evidence="3" type="ORF">UT24_C0016G0066</name>
</gene>
<accession>A0A0G0QEP4</accession>
<evidence type="ECO:0000259" key="2">
    <source>
        <dbReference type="Pfam" id="PF00535"/>
    </source>
</evidence>
<dbReference type="GO" id="GO:0016757">
    <property type="term" value="F:glycosyltransferase activity"/>
    <property type="evidence" value="ECO:0007669"/>
    <property type="project" value="InterPro"/>
</dbReference>
<sequence>MGKYLIWTPDYRNNSGGIRALHRLCHLLNRRGQEAYVSNPIVNKDWNTLYLDPKNITDDFIAVYPEIVWGNPFGAKKVVRYVLNTPGLLGGAKSYSETVFTWNKISYDAPLLKIDVIENFFNNSSTAERTKNCFWVGKGKDIPRVKETKDLTEITLDYPKTREELSSLLKSTKVFYSYDGYSGLPEEAYRCGCEVKIITEKGIEEYNREWYTKDLDFDKQLDNFIEVTQKIEKKDFVTIIIVTYNSQEVLDKCFEGLSKAGYQYKIIVIDNNSNDKTYLNKQGVDYIINDRNYNFTHAVNQGLKLAQGNVLLLNPDCMGNLQDGWLKQMVDDLDGVAGAILKFPDGKIQHAGAFGFGAHTGMGEEDKGQYDKVREVEWVTGACMLIKKEVIDKVGLWDEIKFPHYESDREWCKKVKEAGYKIVCSTAKLTHLEGKSSKGLNVSGKKLRILWHSNSAWTPTGYGNQTALVTQGLQKTGYPMAISSYYGLQGGILNMGGIICYPIIASTWGEDSIVSHSQDFKADIVITLMDIWPMNTSLFANKVKWISWCPVDHEEVPPPVLVRAREAYKVIAYSKHGQRAFKRAGIDALYIPHCIDTKIFNPRDKKESRKIFNIPEDSYCVGMVAQNKSLPSRKSFQQSLEAFANFAKDKPNARLYLHTAVGTEQGGMNLIEYCIHLGIADKLIHTAYYNYLFKFSSEDLAKLYSSFDVLLNPAMGEGFGIPVIESQACGTPVIVGNWTSMPELLGSGIAVESSEKWWTPLASYQYHPKMESILEALEKIYKGDKEEYKRKAVEFTKAYDVDKIIKDYWVPYLESL</sequence>
<dbReference type="Proteomes" id="UP000033881">
    <property type="component" value="Unassembled WGS sequence"/>
</dbReference>
<dbReference type="SUPFAM" id="SSF53756">
    <property type="entry name" value="UDP-Glycosyltransferase/glycogen phosphorylase"/>
    <property type="match status" value="1"/>
</dbReference>
<dbReference type="PANTHER" id="PTHR43179">
    <property type="entry name" value="RHAMNOSYLTRANSFERASE WBBL"/>
    <property type="match status" value="1"/>
</dbReference>
<dbReference type="AlphaFoldDB" id="A0A0G0QEP4"/>
<reference evidence="3 4" key="1">
    <citation type="journal article" date="2015" name="Nature">
        <title>rRNA introns, odd ribosomes, and small enigmatic genomes across a large radiation of phyla.</title>
        <authorList>
            <person name="Brown C.T."/>
            <person name="Hug L.A."/>
            <person name="Thomas B.C."/>
            <person name="Sharon I."/>
            <person name="Castelle C.J."/>
            <person name="Singh A."/>
            <person name="Wilkins M.J."/>
            <person name="Williams K.H."/>
            <person name="Banfield J.F."/>
        </authorList>
    </citation>
    <scope>NUCLEOTIDE SEQUENCE [LARGE SCALE GENOMIC DNA]</scope>
</reference>
<feature type="domain" description="Glycosyltransferase 2-like" evidence="2">
    <location>
        <begin position="238"/>
        <end position="393"/>
    </location>
</feature>
<dbReference type="EMBL" id="LBWB01000016">
    <property type="protein sequence ID" value="KKR00177.1"/>
    <property type="molecule type" value="Genomic_DNA"/>
</dbReference>
<dbReference type="Gene3D" id="3.90.550.10">
    <property type="entry name" value="Spore Coat Polysaccharide Biosynthesis Protein SpsA, Chain A"/>
    <property type="match status" value="1"/>
</dbReference>
<dbReference type="STRING" id="1618574.UT24_C0016G0066"/>
<dbReference type="InterPro" id="IPR029044">
    <property type="entry name" value="Nucleotide-diphossugar_trans"/>
</dbReference>
<name>A0A0G0QEP4_9BACT</name>
<organism evidence="3 4">
    <name type="scientific">Candidatus Woesebacteria bacterium GW2011_GWB1_39_12</name>
    <dbReference type="NCBI Taxonomy" id="1618574"/>
    <lineage>
        <taxon>Bacteria</taxon>
        <taxon>Candidatus Woeseibacteriota</taxon>
    </lineage>
</organism>
<dbReference type="PANTHER" id="PTHR43179:SF7">
    <property type="entry name" value="RHAMNOSYLTRANSFERASE WBBL"/>
    <property type="match status" value="1"/>
</dbReference>